<feature type="region of interest" description="Disordered" evidence="1">
    <location>
        <begin position="1"/>
        <end position="34"/>
    </location>
</feature>
<protein>
    <submittedName>
        <fullName evidence="4">LytR C-terminal domain-containing protein</fullName>
    </submittedName>
</protein>
<name>A0A931BFR4_9ACTN</name>
<feature type="compositionally biased region" description="Low complexity" evidence="1">
    <location>
        <begin position="79"/>
        <end position="96"/>
    </location>
</feature>
<sequence length="212" mass="21384">MGTRGKGRRADSSRARTRSRRASGGRAGSRRGAHGGPWLAAAAGFLALMVIGGFLLLHGAGKPNAAAAIDASGTAAATRASSPTAAPSPTCTPEPADAAFAHTGSKAQPINVRVTVLNGSGTFGQAEAVLSWMQNTAKFLRTSNGGPAPHNQPLTSLVYAPNHVDQARTLVAALGLPVASLHGNGTSTGLRDPMVLTLGADFHGVGKEFTAC</sequence>
<evidence type="ECO:0000259" key="3">
    <source>
        <dbReference type="Pfam" id="PF13399"/>
    </source>
</evidence>
<gene>
    <name evidence="4" type="ORF">I2501_35400</name>
</gene>
<keyword evidence="2" id="KW-0472">Membrane</keyword>
<evidence type="ECO:0000313" key="4">
    <source>
        <dbReference type="EMBL" id="MBF9073313.1"/>
    </source>
</evidence>
<feature type="domain" description="LytR/CpsA/Psr regulator C-terminal" evidence="3">
    <location>
        <begin position="111"/>
        <end position="202"/>
    </location>
</feature>
<keyword evidence="5" id="KW-1185">Reference proteome</keyword>
<accession>A0A931BFR4</accession>
<dbReference type="Pfam" id="PF13399">
    <property type="entry name" value="LytR_C"/>
    <property type="match status" value="1"/>
</dbReference>
<dbReference type="EMBL" id="JADPRT010000021">
    <property type="protein sequence ID" value="MBF9073313.1"/>
    <property type="molecule type" value="Genomic_DNA"/>
</dbReference>
<proteinExistence type="predicted"/>
<dbReference type="RefSeq" id="WP_196198289.1">
    <property type="nucleotide sequence ID" value="NZ_JADPRT010000021.1"/>
</dbReference>
<feature type="compositionally biased region" description="Basic residues" evidence="1">
    <location>
        <begin position="15"/>
        <end position="33"/>
    </location>
</feature>
<keyword evidence="2" id="KW-1133">Transmembrane helix</keyword>
<reference evidence="4" key="1">
    <citation type="submission" date="2020-11" db="EMBL/GenBank/DDBJ databases">
        <title>Isolation and identification of active actinomycetes.</title>
        <authorList>
            <person name="Yu B."/>
        </authorList>
    </citation>
    <scope>NUCLEOTIDE SEQUENCE</scope>
    <source>
        <strain evidence="4">NEAU-YB345</strain>
    </source>
</reference>
<feature type="region of interest" description="Disordered" evidence="1">
    <location>
        <begin position="79"/>
        <end position="98"/>
    </location>
</feature>
<comment type="caution">
    <text evidence="4">The sequence shown here is derived from an EMBL/GenBank/DDBJ whole genome shotgun (WGS) entry which is preliminary data.</text>
</comment>
<evidence type="ECO:0000256" key="2">
    <source>
        <dbReference type="SAM" id="Phobius"/>
    </source>
</evidence>
<feature type="transmembrane region" description="Helical" evidence="2">
    <location>
        <begin position="38"/>
        <end position="57"/>
    </location>
</feature>
<evidence type="ECO:0000256" key="1">
    <source>
        <dbReference type="SAM" id="MobiDB-lite"/>
    </source>
</evidence>
<keyword evidence="2" id="KW-0812">Transmembrane</keyword>
<organism evidence="4 5">
    <name type="scientific">Streptacidiphilus fuscans</name>
    <dbReference type="NCBI Taxonomy" id="2789292"/>
    <lineage>
        <taxon>Bacteria</taxon>
        <taxon>Bacillati</taxon>
        <taxon>Actinomycetota</taxon>
        <taxon>Actinomycetes</taxon>
        <taxon>Kitasatosporales</taxon>
        <taxon>Streptomycetaceae</taxon>
        <taxon>Streptacidiphilus</taxon>
    </lineage>
</organism>
<dbReference type="Proteomes" id="UP000657385">
    <property type="component" value="Unassembled WGS sequence"/>
</dbReference>
<evidence type="ECO:0000313" key="5">
    <source>
        <dbReference type="Proteomes" id="UP000657385"/>
    </source>
</evidence>
<dbReference type="InterPro" id="IPR027381">
    <property type="entry name" value="LytR/CpsA/Psr_C"/>
</dbReference>
<dbReference type="AlphaFoldDB" id="A0A931BFR4"/>